<evidence type="ECO:0000259" key="1">
    <source>
        <dbReference type="Pfam" id="PF01370"/>
    </source>
</evidence>
<dbReference type="GeneID" id="65403158"/>
<dbReference type="AlphaFoldDB" id="A0A562JWZ0"/>
<evidence type="ECO:0000313" key="2">
    <source>
        <dbReference type="EMBL" id="TWH87710.1"/>
    </source>
</evidence>
<sequence length="318" mass="35867">MFKTAAVLGATGGMGYALTEALCHKNIRTIAFARSEENLLKYKEEWGPNAEVFAGDAMNQADVEKAVSEADAVFHAINIPYQNWDPALSIILDHILDVCRKQNKPFIYVDNIYSYGRHSMPATETSAKNPHTKKGKLRQTLIEKIRNSGMPYIIAHFPDFYGPHTGNTLLQYTFQQIVDKNKGMFVGKTTIPREFIFIKDGAKALADLALKEEAYGEVWNIPGAGTITGEEIARIASRLLNKQVSFKPVHKWMIRAIGVFDPFMKEYTEMMYLNETPVILDGSKYEKRIGDLPKTTYEDGIKQSLEHLQNKIDRNAAI</sequence>
<gene>
    <name evidence="2" type="ORF">IQ19_01956</name>
</gene>
<dbReference type="EMBL" id="VLKI01000004">
    <property type="protein sequence ID" value="TWH87710.1"/>
    <property type="molecule type" value="Genomic_DNA"/>
</dbReference>
<dbReference type="GO" id="GO:0004029">
    <property type="term" value="F:aldehyde dehydrogenase (NAD+) activity"/>
    <property type="evidence" value="ECO:0007669"/>
    <property type="project" value="TreeGrafter"/>
</dbReference>
<dbReference type="Gene3D" id="3.40.50.720">
    <property type="entry name" value="NAD(P)-binding Rossmann-like Domain"/>
    <property type="match status" value="1"/>
</dbReference>
<accession>A0A562JWZ0</accession>
<feature type="domain" description="NAD-dependent epimerase/dehydratase" evidence="1">
    <location>
        <begin position="6"/>
        <end position="221"/>
    </location>
</feature>
<dbReference type="SUPFAM" id="SSF51735">
    <property type="entry name" value="NAD(P)-binding Rossmann-fold domains"/>
    <property type="match status" value="1"/>
</dbReference>
<dbReference type="Pfam" id="PF01370">
    <property type="entry name" value="Epimerase"/>
    <property type="match status" value="1"/>
</dbReference>
<dbReference type="PANTHER" id="PTHR48079">
    <property type="entry name" value="PROTEIN YEEZ"/>
    <property type="match status" value="1"/>
</dbReference>
<evidence type="ECO:0000313" key="3">
    <source>
        <dbReference type="Proteomes" id="UP000318667"/>
    </source>
</evidence>
<dbReference type="RefSeq" id="WP_144542185.1">
    <property type="nucleotide sequence ID" value="NZ_CBCSDC010000001.1"/>
</dbReference>
<dbReference type="OrthoDB" id="112777at2"/>
<dbReference type="InterPro" id="IPR036291">
    <property type="entry name" value="NAD(P)-bd_dom_sf"/>
</dbReference>
<organism evidence="2 3">
    <name type="scientific">Cytobacillus oceanisediminis</name>
    <dbReference type="NCBI Taxonomy" id="665099"/>
    <lineage>
        <taxon>Bacteria</taxon>
        <taxon>Bacillati</taxon>
        <taxon>Bacillota</taxon>
        <taxon>Bacilli</taxon>
        <taxon>Bacillales</taxon>
        <taxon>Bacillaceae</taxon>
        <taxon>Cytobacillus</taxon>
    </lineage>
</organism>
<dbReference type="InterPro" id="IPR001509">
    <property type="entry name" value="Epimerase_deHydtase"/>
</dbReference>
<comment type="caution">
    <text evidence="2">The sequence shown here is derived from an EMBL/GenBank/DDBJ whole genome shotgun (WGS) entry which is preliminary data.</text>
</comment>
<name>A0A562JWZ0_9BACI</name>
<reference evidence="2 3" key="1">
    <citation type="journal article" date="2015" name="Stand. Genomic Sci.">
        <title>Genomic Encyclopedia of Bacterial and Archaeal Type Strains, Phase III: the genomes of soil and plant-associated and newly described type strains.</title>
        <authorList>
            <person name="Whitman W.B."/>
            <person name="Woyke T."/>
            <person name="Klenk H.P."/>
            <person name="Zhou Y."/>
            <person name="Lilburn T.G."/>
            <person name="Beck B.J."/>
            <person name="De Vos P."/>
            <person name="Vandamme P."/>
            <person name="Eisen J.A."/>
            <person name="Garrity G."/>
            <person name="Hugenholtz P."/>
            <person name="Kyrpides N.C."/>
        </authorList>
    </citation>
    <scope>NUCLEOTIDE SEQUENCE [LARGE SCALE GENOMIC DNA]</scope>
    <source>
        <strain evidence="2 3">CGMCC 1.10115</strain>
    </source>
</reference>
<dbReference type="PANTHER" id="PTHR48079:SF6">
    <property type="entry name" value="NAD(P)-BINDING DOMAIN-CONTAINING PROTEIN-RELATED"/>
    <property type="match status" value="1"/>
</dbReference>
<dbReference type="Proteomes" id="UP000318667">
    <property type="component" value="Unassembled WGS sequence"/>
</dbReference>
<dbReference type="GO" id="GO:0005737">
    <property type="term" value="C:cytoplasm"/>
    <property type="evidence" value="ECO:0007669"/>
    <property type="project" value="TreeGrafter"/>
</dbReference>
<dbReference type="InterPro" id="IPR051783">
    <property type="entry name" value="NAD(P)-dependent_oxidoreduct"/>
</dbReference>
<proteinExistence type="predicted"/>
<protein>
    <submittedName>
        <fullName evidence="2">Nucleoside-diphosphate-sugar epimerase</fullName>
    </submittedName>
</protein>
<keyword evidence="3" id="KW-1185">Reference proteome</keyword>